<keyword evidence="2" id="KW-1185">Reference proteome</keyword>
<proteinExistence type="predicted"/>
<dbReference type="Gene3D" id="1.20.120.20">
    <property type="entry name" value="Apolipoprotein"/>
    <property type="match status" value="1"/>
</dbReference>
<name>A0AAW1PRH3_9CHLO</name>
<reference evidence="1 2" key="1">
    <citation type="journal article" date="2024" name="Nat. Commun.">
        <title>Phylogenomics reveals the evolutionary origins of lichenization in chlorophyte algae.</title>
        <authorList>
            <person name="Puginier C."/>
            <person name="Libourel C."/>
            <person name="Otte J."/>
            <person name="Skaloud P."/>
            <person name="Haon M."/>
            <person name="Grisel S."/>
            <person name="Petersen M."/>
            <person name="Berrin J.G."/>
            <person name="Delaux P.M."/>
            <person name="Dal Grande F."/>
            <person name="Keller J."/>
        </authorList>
    </citation>
    <scope>NUCLEOTIDE SEQUENCE [LARGE SCALE GENOMIC DNA]</scope>
    <source>
        <strain evidence="1 2">SAG 2036</strain>
    </source>
</reference>
<sequence>MSAKRAPETWCCPAPTVRSFSGHGIALQVSLKQPRSSRPDELGAMRGTALSLCVLAALLLQANAQFGDIGNFFSNVGNTISNTANNVVGDVSNVADSVGNDVKNAANTSVNAVKSGFGTVEHTASHIVDTGVSFASNTTNTVTHAVVNFTQNQWNSAANVADNVGSAVSSFTGTAVNVGREAGGDIKDVGNVVHADSPVPSNATDATEPGAIEAALSGAQGFKPVTVGILQAIKAGRSANVEAAFASVVESANATSNQTMQVQIAEAWTTAMAVAQNNTDTGTNATQVAEVFLASLQDAVVPCQSSLKPNARPGTEAYATAVADACCPGIDKTLSTAAMVSDLLKIDDAFYAALQVSDTLGSQPQINLGQCLADTSTE</sequence>
<organism evidence="1 2">
    <name type="scientific">Symbiochloris irregularis</name>
    <dbReference type="NCBI Taxonomy" id="706552"/>
    <lineage>
        <taxon>Eukaryota</taxon>
        <taxon>Viridiplantae</taxon>
        <taxon>Chlorophyta</taxon>
        <taxon>core chlorophytes</taxon>
        <taxon>Trebouxiophyceae</taxon>
        <taxon>Trebouxiales</taxon>
        <taxon>Trebouxiaceae</taxon>
        <taxon>Symbiochloris</taxon>
    </lineage>
</organism>
<dbReference type="Proteomes" id="UP001465755">
    <property type="component" value="Unassembled WGS sequence"/>
</dbReference>
<protein>
    <submittedName>
        <fullName evidence="1">Uncharacterized protein</fullName>
    </submittedName>
</protein>
<evidence type="ECO:0000313" key="2">
    <source>
        <dbReference type="Proteomes" id="UP001465755"/>
    </source>
</evidence>
<comment type="caution">
    <text evidence="1">The sequence shown here is derived from an EMBL/GenBank/DDBJ whole genome shotgun (WGS) entry which is preliminary data.</text>
</comment>
<dbReference type="AlphaFoldDB" id="A0AAW1PRH3"/>
<evidence type="ECO:0000313" key="1">
    <source>
        <dbReference type="EMBL" id="KAK9810582.1"/>
    </source>
</evidence>
<dbReference type="EMBL" id="JALJOQ010000015">
    <property type="protein sequence ID" value="KAK9810582.1"/>
    <property type="molecule type" value="Genomic_DNA"/>
</dbReference>
<gene>
    <name evidence="1" type="ORF">WJX73_001788</name>
</gene>
<accession>A0AAW1PRH3</accession>